<dbReference type="EMBL" id="FMAG01000004">
    <property type="protein sequence ID" value="SCB32042.1"/>
    <property type="molecule type" value="Genomic_DNA"/>
</dbReference>
<keyword evidence="1 6" id="KW-0597">Phosphoprotein</keyword>
<dbReference type="InterPro" id="IPR036388">
    <property type="entry name" value="WH-like_DNA-bd_sf"/>
</dbReference>
<protein>
    <submittedName>
        <fullName evidence="10">DNA-binding response regulator, OmpR family, contains REC and winged-helix (WHTH) domain</fullName>
    </submittedName>
</protein>
<sequence>MSKILVVEDDLGTASEIEAALVDHGCAVTQSADGRDGLVKAISGTFDAIVLDRMLPGTLDGLGLLAALRAASVQTPVLILSALSAVDERVRGLKAGGDDYLTKPFEALELTARLDVLMRRRTNTTQETVLKVADLEINLLTHTASRAGNIIDLLPREYQLLEYLARHSGQIVTRTMMFEEVWHYRYGEATNVIDVHISKLRKKLDLPGLTPLIRTLRGSGYVLDATN</sequence>
<dbReference type="AlphaFoldDB" id="A0A1C3VW74"/>
<name>A0A1C3VW74_9HYPH</name>
<dbReference type="InterPro" id="IPR001789">
    <property type="entry name" value="Sig_transdc_resp-reg_receiver"/>
</dbReference>
<dbReference type="PANTHER" id="PTHR48111">
    <property type="entry name" value="REGULATOR OF RPOS"/>
    <property type="match status" value="1"/>
</dbReference>
<gene>
    <name evidence="10" type="ORF">GA0061103_4392</name>
</gene>
<evidence type="ECO:0000259" key="9">
    <source>
        <dbReference type="PROSITE" id="PS51755"/>
    </source>
</evidence>
<dbReference type="PROSITE" id="PS50110">
    <property type="entry name" value="RESPONSE_REGULATORY"/>
    <property type="match status" value="1"/>
</dbReference>
<evidence type="ECO:0000256" key="1">
    <source>
        <dbReference type="ARBA" id="ARBA00022553"/>
    </source>
</evidence>
<evidence type="ECO:0000259" key="8">
    <source>
        <dbReference type="PROSITE" id="PS50110"/>
    </source>
</evidence>
<dbReference type="InterPro" id="IPR039420">
    <property type="entry name" value="WalR-like"/>
</dbReference>
<dbReference type="GO" id="GO:0000976">
    <property type="term" value="F:transcription cis-regulatory region binding"/>
    <property type="evidence" value="ECO:0007669"/>
    <property type="project" value="TreeGrafter"/>
</dbReference>
<organism evidence="10 11">
    <name type="scientific">Rhizobium multihospitium</name>
    <dbReference type="NCBI Taxonomy" id="410764"/>
    <lineage>
        <taxon>Bacteria</taxon>
        <taxon>Pseudomonadati</taxon>
        <taxon>Pseudomonadota</taxon>
        <taxon>Alphaproteobacteria</taxon>
        <taxon>Hyphomicrobiales</taxon>
        <taxon>Rhizobiaceae</taxon>
        <taxon>Rhizobium/Agrobacterium group</taxon>
        <taxon>Rhizobium</taxon>
    </lineage>
</organism>
<evidence type="ECO:0000313" key="11">
    <source>
        <dbReference type="Proteomes" id="UP000199101"/>
    </source>
</evidence>
<feature type="DNA-binding region" description="OmpR/PhoB-type" evidence="7">
    <location>
        <begin position="127"/>
        <end position="225"/>
    </location>
</feature>
<dbReference type="Gene3D" id="3.40.50.2300">
    <property type="match status" value="1"/>
</dbReference>
<proteinExistence type="predicted"/>
<keyword evidence="4 7" id="KW-0238">DNA-binding</keyword>
<dbReference type="PROSITE" id="PS51755">
    <property type="entry name" value="OMPR_PHOB"/>
    <property type="match status" value="1"/>
</dbReference>
<dbReference type="InterPro" id="IPR001867">
    <property type="entry name" value="OmpR/PhoB-type_DNA-bd"/>
</dbReference>
<dbReference type="GO" id="GO:0032993">
    <property type="term" value="C:protein-DNA complex"/>
    <property type="evidence" value="ECO:0007669"/>
    <property type="project" value="TreeGrafter"/>
</dbReference>
<feature type="domain" description="OmpR/PhoB-type" evidence="9">
    <location>
        <begin position="127"/>
        <end position="225"/>
    </location>
</feature>
<feature type="modified residue" description="4-aspartylphosphate" evidence="6">
    <location>
        <position position="52"/>
    </location>
</feature>
<dbReference type="CDD" id="cd00383">
    <property type="entry name" value="trans_reg_C"/>
    <property type="match status" value="1"/>
</dbReference>
<dbReference type="GO" id="GO:0006355">
    <property type="term" value="P:regulation of DNA-templated transcription"/>
    <property type="evidence" value="ECO:0007669"/>
    <property type="project" value="InterPro"/>
</dbReference>
<dbReference type="Gene3D" id="1.10.10.10">
    <property type="entry name" value="Winged helix-like DNA-binding domain superfamily/Winged helix DNA-binding domain"/>
    <property type="match status" value="1"/>
</dbReference>
<dbReference type="GO" id="GO:0000156">
    <property type="term" value="F:phosphorelay response regulator activity"/>
    <property type="evidence" value="ECO:0007669"/>
    <property type="project" value="TreeGrafter"/>
</dbReference>
<dbReference type="InterPro" id="IPR011006">
    <property type="entry name" value="CheY-like_superfamily"/>
</dbReference>
<evidence type="ECO:0000256" key="7">
    <source>
        <dbReference type="PROSITE-ProRule" id="PRU01091"/>
    </source>
</evidence>
<keyword evidence="3" id="KW-0805">Transcription regulation</keyword>
<dbReference type="Pfam" id="PF00072">
    <property type="entry name" value="Response_reg"/>
    <property type="match status" value="1"/>
</dbReference>
<keyword evidence="5" id="KW-0804">Transcription</keyword>
<dbReference type="PANTHER" id="PTHR48111:SF76">
    <property type="entry name" value="TWO-COMPONENT RESPONSE REGULATOR"/>
    <property type="match status" value="1"/>
</dbReference>
<dbReference type="Gene3D" id="6.10.250.690">
    <property type="match status" value="1"/>
</dbReference>
<dbReference type="Pfam" id="PF00486">
    <property type="entry name" value="Trans_reg_C"/>
    <property type="match status" value="1"/>
</dbReference>
<dbReference type="RefSeq" id="WP_092712988.1">
    <property type="nucleotide sequence ID" value="NZ_FMAG01000004.1"/>
</dbReference>
<dbReference type="OrthoDB" id="9802426at2"/>
<evidence type="ECO:0000256" key="2">
    <source>
        <dbReference type="ARBA" id="ARBA00023012"/>
    </source>
</evidence>
<evidence type="ECO:0000256" key="5">
    <source>
        <dbReference type="ARBA" id="ARBA00023163"/>
    </source>
</evidence>
<keyword evidence="2" id="KW-0902">Two-component regulatory system</keyword>
<dbReference type="SMART" id="SM00448">
    <property type="entry name" value="REC"/>
    <property type="match status" value="1"/>
</dbReference>
<keyword evidence="11" id="KW-1185">Reference proteome</keyword>
<dbReference type="SUPFAM" id="SSF52172">
    <property type="entry name" value="CheY-like"/>
    <property type="match status" value="1"/>
</dbReference>
<accession>A0A1C3VW74</accession>
<dbReference type="STRING" id="410764.GA0061103_4392"/>
<dbReference type="Proteomes" id="UP000199101">
    <property type="component" value="Unassembled WGS sequence"/>
</dbReference>
<evidence type="ECO:0000256" key="6">
    <source>
        <dbReference type="PROSITE-ProRule" id="PRU00169"/>
    </source>
</evidence>
<evidence type="ECO:0000313" key="10">
    <source>
        <dbReference type="EMBL" id="SCB32042.1"/>
    </source>
</evidence>
<evidence type="ECO:0000256" key="4">
    <source>
        <dbReference type="ARBA" id="ARBA00023125"/>
    </source>
</evidence>
<evidence type="ECO:0000256" key="3">
    <source>
        <dbReference type="ARBA" id="ARBA00023015"/>
    </source>
</evidence>
<feature type="domain" description="Response regulatory" evidence="8">
    <location>
        <begin position="3"/>
        <end position="118"/>
    </location>
</feature>
<dbReference type="SMART" id="SM00862">
    <property type="entry name" value="Trans_reg_C"/>
    <property type="match status" value="1"/>
</dbReference>
<dbReference type="GO" id="GO:0005829">
    <property type="term" value="C:cytosol"/>
    <property type="evidence" value="ECO:0007669"/>
    <property type="project" value="TreeGrafter"/>
</dbReference>
<dbReference type="FunFam" id="1.10.10.10:FF:000005">
    <property type="entry name" value="Two-component system response regulator"/>
    <property type="match status" value="1"/>
</dbReference>
<reference evidence="11" key="1">
    <citation type="submission" date="2016-08" db="EMBL/GenBank/DDBJ databases">
        <authorList>
            <person name="Varghese N."/>
            <person name="Submissions Spin"/>
        </authorList>
    </citation>
    <scope>NUCLEOTIDE SEQUENCE [LARGE SCALE GENOMIC DNA]</scope>
    <source>
        <strain evidence="11">HAMBI 2975</strain>
    </source>
</reference>